<reference evidence="1 2" key="1">
    <citation type="journal article" date="2021" name="bioRxiv">
        <title>Chromosome-scale and haplotype-resolved genome assembly of a tetraploid potato cultivar.</title>
        <authorList>
            <person name="Sun H."/>
            <person name="Jiao W.-B."/>
            <person name="Krause K."/>
            <person name="Campoy J.A."/>
            <person name="Goel M."/>
            <person name="Folz-Donahue K."/>
            <person name="Kukat C."/>
            <person name="Huettel B."/>
            <person name="Schneeberger K."/>
        </authorList>
    </citation>
    <scope>NUCLEOTIDE SEQUENCE [LARGE SCALE GENOMIC DNA]</scope>
    <source>
        <strain evidence="1">SolTubOtavaFocal</strain>
        <tissue evidence="1">Leaves</tissue>
    </source>
</reference>
<keyword evidence="2" id="KW-1185">Reference proteome</keyword>
<gene>
    <name evidence="1" type="ORF">KY290_001480</name>
</gene>
<accession>A0ABQ7WMA0</accession>
<comment type="caution">
    <text evidence="1">The sequence shown here is derived from an EMBL/GenBank/DDBJ whole genome shotgun (WGS) entry which is preliminary data.</text>
</comment>
<evidence type="ECO:0000313" key="1">
    <source>
        <dbReference type="EMBL" id="KAH0781882.1"/>
    </source>
</evidence>
<dbReference type="Proteomes" id="UP000826656">
    <property type="component" value="Unassembled WGS sequence"/>
</dbReference>
<sequence length="83" mass="9600">MRFLPQMRAAKKNRDPVQIARESRVPFLSLILSVRESYPIHPDGAISQLLHPSLRNRTDAILYPLRTLRITTPPTLSSKEFEF</sequence>
<evidence type="ECO:0000313" key="2">
    <source>
        <dbReference type="Proteomes" id="UP000826656"/>
    </source>
</evidence>
<dbReference type="EMBL" id="JAIVGD010000001">
    <property type="protein sequence ID" value="KAH0781882.1"/>
    <property type="molecule type" value="Genomic_DNA"/>
</dbReference>
<proteinExistence type="predicted"/>
<organism evidence="1 2">
    <name type="scientific">Solanum tuberosum</name>
    <name type="common">Potato</name>
    <dbReference type="NCBI Taxonomy" id="4113"/>
    <lineage>
        <taxon>Eukaryota</taxon>
        <taxon>Viridiplantae</taxon>
        <taxon>Streptophyta</taxon>
        <taxon>Embryophyta</taxon>
        <taxon>Tracheophyta</taxon>
        <taxon>Spermatophyta</taxon>
        <taxon>Magnoliopsida</taxon>
        <taxon>eudicotyledons</taxon>
        <taxon>Gunneridae</taxon>
        <taxon>Pentapetalae</taxon>
        <taxon>asterids</taxon>
        <taxon>lamiids</taxon>
        <taxon>Solanales</taxon>
        <taxon>Solanaceae</taxon>
        <taxon>Solanoideae</taxon>
        <taxon>Solaneae</taxon>
        <taxon>Solanum</taxon>
    </lineage>
</organism>
<protein>
    <submittedName>
        <fullName evidence="1">Uncharacterized protein</fullName>
    </submittedName>
</protein>
<name>A0ABQ7WMA0_SOLTU</name>